<dbReference type="EMBL" id="GEBQ01022627">
    <property type="protein sequence ID" value="JAT17350.1"/>
    <property type="molecule type" value="Transcribed_RNA"/>
</dbReference>
<dbReference type="InterPro" id="IPR034203">
    <property type="entry name" value="RBM45_RRM1"/>
</dbReference>
<dbReference type="AlphaFoldDB" id="A0A1B6L113"/>
<dbReference type="SMART" id="SM00360">
    <property type="entry name" value="RRM"/>
    <property type="match status" value="2"/>
</dbReference>
<dbReference type="InterPro" id="IPR052462">
    <property type="entry name" value="SLIRP/GR-RBP-like"/>
</dbReference>
<dbReference type="Pfam" id="PF00076">
    <property type="entry name" value="RRM_1"/>
    <property type="match status" value="2"/>
</dbReference>
<evidence type="ECO:0000259" key="4">
    <source>
        <dbReference type="PROSITE" id="PS50102"/>
    </source>
</evidence>
<feature type="region of interest" description="Disordered" evidence="3">
    <location>
        <begin position="213"/>
        <end position="236"/>
    </location>
</feature>
<dbReference type="InterPro" id="IPR035979">
    <property type="entry name" value="RBD_domain_sf"/>
</dbReference>
<evidence type="ECO:0000313" key="5">
    <source>
        <dbReference type="EMBL" id="JAT17350.1"/>
    </source>
</evidence>
<name>A0A1B6L113_9HEMI</name>
<sequence length="398" mass="44759">MRGNHSRDNDRVSKHDDPPHSRLFVANIKHVSEEDLRDAFGKYGDLEDVWICRDKSTGERKDIAFIKFSKTSDAARAMEGLNEKSLEGCTRPLKVRIALSREQSNVGGKGDDMERLLRLFIVVPKSMTDQDILDEFKQYGELSNVSVVKNRETKESKGYAFIKFHKVSDAATAFEECNRSYKAVFARPREEDIHRKGGGHYDRHMEPFDRSYNSSQGNYAPMQQSSPTPQMDSYNHQGYGNSASPMDMVNNYAQAGRSEGTRLVALVSAQLHEEQVERLFDIVPGFKYCQFQLQPVNDGSNYNRTPLLRKVILEYANSNAASYAMEKLHGFEYPPGKKIVVKSEYDQRSDSMMGNVTGKRDAMGLVAAANPEITQELATLTKALAEATNMIKLQVGGA</sequence>
<evidence type="ECO:0000256" key="2">
    <source>
        <dbReference type="PROSITE-ProRule" id="PRU00176"/>
    </source>
</evidence>
<keyword evidence="1 2" id="KW-0694">RNA-binding</keyword>
<organism evidence="5">
    <name type="scientific">Graphocephala atropunctata</name>
    <dbReference type="NCBI Taxonomy" id="36148"/>
    <lineage>
        <taxon>Eukaryota</taxon>
        <taxon>Metazoa</taxon>
        <taxon>Ecdysozoa</taxon>
        <taxon>Arthropoda</taxon>
        <taxon>Hexapoda</taxon>
        <taxon>Insecta</taxon>
        <taxon>Pterygota</taxon>
        <taxon>Neoptera</taxon>
        <taxon>Paraneoptera</taxon>
        <taxon>Hemiptera</taxon>
        <taxon>Auchenorrhyncha</taxon>
        <taxon>Membracoidea</taxon>
        <taxon>Cicadellidae</taxon>
        <taxon>Cicadellinae</taxon>
        <taxon>Cicadellini</taxon>
        <taxon>Graphocephala</taxon>
    </lineage>
</organism>
<dbReference type="SUPFAM" id="SSF54928">
    <property type="entry name" value="RNA-binding domain, RBD"/>
    <property type="match status" value="2"/>
</dbReference>
<feature type="non-terminal residue" evidence="5">
    <location>
        <position position="398"/>
    </location>
</feature>
<proteinExistence type="predicted"/>
<evidence type="ECO:0000256" key="1">
    <source>
        <dbReference type="ARBA" id="ARBA00022884"/>
    </source>
</evidence>
<dbReference type="GO" id="GO:0003723">
    <property type="term" value="F:RNA binding"/>
    <property type="evidence" value="ECO:0007669"/>
    <property type="project" value="UniProtKB-UniRule"/>
</dbReference>
<dbReference type="PROSITE" id="PS50102">
    <property type="entry name" value="RRM"/>
    <property type="match status" value="2"/>
</dbReference>
<dbReference type="InterPro" id="IPR012677">
    <property type="entry name" value="Nucleotide-bd_a/b_plait_sf"/>
</dbReference>
<accession>A0A1B6L113</accession>
<reference evidence="5" key="1">
    <citation type="submission" date="2015-11" db="EMBL/GenBank/DDBJ databases">
        <title>De novo transcriptome assembly of four potential Pierce s Disease insect vectors from Arizona vineyards.</title>
        <authorList>
            <person name="Tassone E.E."/>
        </authorList>
    </citation>
    <scope>NUCLEOTIDE SEQUENCE</scope>
</reference>
<protein>
    <recommendedName>
        <fullName evidence="4">RRM domain-containing protein</fullName>
    </recommendedName>
</protein>
<evidence type="ECO:0000256" key="3">
    <source>
        <dbReference type="SAM" id="MobiDB-lite"/>
    </source>
</evidence>
<feature type="region of interest" description="Disordered" evidence="3">
    <location>
        <begin position="1"/>
        <end position="20"/>
    </location>
</feature>
<feature type="domain" description="RRM" evidence="4">
    <location>
        <begin position="123"/>
        <end position="191"/>
    </location>
</feature>
<dbReference type="Gene3D" id="3.30.70.330">
    <property type="match status" value="2"/>
</dbReference>
<gene>
    <name evidence="5" type="ORF">g.26945</name>
</gene>
<dbReference type="PANTHER" id="PTHR48027">
    <property type="entry name" value="HETEROGENEOUS NUCLEAR RIBONUCLEOPROTEIN 87F-RELATED"/>
    <property type="match status" value="1"/>
</dbReference>
<feature type="domain" description="RRM" evidence="4">
    <location>
        <begin position="21"/>
        <end position="100"/>
    </location>
</feature>
<dbReference type="InterPro" id="IPR000504">
    <property type="entry name" value="RRM_dom"/>
</dbReference>
<dbReference type="CDD" id="cd12366">
    <property type="entry name" value="RRM1_RBM45"/>
    <property type="match status" value="1"/>
</dbReference>